<dbReference type="AlphaFoldDB" id="A0A939HIJ7"/>
<dbReference type="SUPFAM" id="SSF54637">
    <property type="entry name" value="Thioesterase/thiol ester dehydrase-isomerase"/>
    <property type="match status" value="1"/>
</dbReference>
<dbReference type="EMBL" id="JAFVMH010000003">
    <property type="protein sequence ID" value="MBO1325078.1"/>
    <property type="molecule type" value="Genomic_DNA"/>
</dbReference>
<dbReference type="Pfam" id="PF13279">
    <property type="entry name" value="4HBT_2"/>
    <property type="match status" value="1"/>
</dbReference>
<gene>
    <name evidence="1" type="ORF">J2D77_07945</name>
</gene>
<sequence>MAYQTSRRLRFGDCDPTGFAYFPSYLDILIGVTEDFFIDAGVSWKMLLDEYDIVTPTVRLDLTFMHPGYYGAMLDFNLRVRKLGRSSLDLEHDISTGGTPLWQARHRLVAMSRATGKSCTWPKNARASLSLYLENDTNA</sequence>
<evidence type="ECO:0000313" key="2">
    <source>
        <dbReference type="Proteomes" id="UP000664073"/>
    </source>
</evidence>
<reference evidence="1" key="1">
    <citation type="submission" date="2021-03" db="EMBL/GenBank/DDBJ databases">
        <title>The complete genome sequence of Acetobacter sp. TBRC 12339.</title>
        <authorList>
            <person name="Charoenyingcharoen P."/>
            <person name="Yukphan P."/>
        </authorList>
    </citation>
    <scope>NUCLEOTIDE SEQUENCE</scope>
    <source>
        <strain evidence="1">TBRC 12339</strain>
    </source>
</reference>
<keyword evidence="2" id="KW-1185">Reference proteome</keyword>
<dbReference type="Gene3D" id="3.10.129.10">
    <property type="entry name" value="Hotdog Thioesterase"/>
    <property type="match status" value="1"/>
</dbReference>
<name>A0A939HIJ7_9PROT</name>
<comment type="caution">
    <text evidence="1">The sequence shown here is derived from an EMBL/GenBank/DDBJ whole genome shotgun (WGS) entry which is preliminary data.</text>
</comment>
<dbReference type="InterPro" id="IPR029069">
    <property type="entry name" value="HotDog_dom_sf"/>
</dbReference>
<accession>A0A939HIJ7</accession>
<evidence type="ECO:0000313" key="1">
    <source>
        <dbReference type="EMBL" id="MBO1325078.1"/>
    </source>
</evidence>
<dbReference type="RefSeq" id="WP_207845754.1">
    <property type="nucleotide sequence ID" value="NZ_JAFVMH010000003.1"/>
</dbReference>
<proteinExistence type="predicted"/>
<protein>
    <submittedName>
        <fullName evidence="1">Acyl-CoA thioesterase</fullName>
    </submittedName>
</protein>
<organism evidence="1 2">
    <name type="scientific">Acetobacter garciniae</name>
    <dbReference type="NCBI Taxonomy" id="2817435"/>
    <lineage>
        <taxon>Bacteria</taxon>
        <taxon>Pseudomonadati</taxon>
        <taxon>Pseudomonadota</taxon>
        <taxon>Alphaproteobacteria</taxon>
        <taxon>Acetobacterales</taxon>
        <taxon>Acetobacteraceae</taxon>
        <taxon>Acetobacter</taxon>
    </lineage>
</organism>
<dbReference type="CDD" id="cd00586">
    <property type="entry name" value="4HBT"/>
    <property type="match status" value="1"/>
</dbReference>
<dbReference type="Proteomes" id="UP000664073">
    <property type="component" value="Unassembled WGS sequence"/>
</dbReference>